<dbReference type="Gene3D" id="3.30.40.10">
    <property type="entry name" value="Zinc/RING finger domain, C3HC4 (zinc finger)"/>
    <property type="match status" value="1"/>
</dbReference>
<feature type="domain" description="RING-type" evidence="7">
    <location>
        <begin position="677"/>
        <end position="722"/>
    </location>
</feature>
<feature type="compositionally biased region" description="Basic and acidic residues" evidence="5">
    <location>
        <begin position="533"/>
        <end position="546"/>
    </location>
</feature>
<comment type="caution">
    <text evidence="8">The sequence shown here is derived from an EMBL/GenBank/DDBJ whole genome shotgun (WGS) entry which is preliminary data.</text>
</comment>
<dbReference type="InterPro" id="IPR040909">
    <property type="entry name" value="CHFR_Znf-CRD"/>
</dbReference>
<dbReference type="Pfam" id="PF17979">
    <property type="entry name" value="zf-CRD"/>
    <property type="match status" value="2"/>
</dbReference>
<reference evidence="8" key="1">
    <citation type="submission" date="2020-08" db="EMBL/GenBank/DDBJ databases">
        <title>Plant Genome Project.</title>
        <authorList>
            <person name="Zhang R.-G."/>
        </authorList>
    </citation>
    <scope>NUCLEOTIDE SEQUENCE</scope>
    <source>
        <strain evidence="8">WSP0</strain>
        <tissue evidence="8">Leaf</tissue>
    </source>
</reference>
<organism evidence="8 9">
    <name type="scientific">Rhododendron griersonianum</name>
    <dbReference type="NCBI Taxonomy" id="479676"/>
    <lineage>
        <taxon>Eukaryota</taxon>
        <taxon>Viridiplantae</taxon>
        <taxon>Streptophyta</taxon>
        <taxon>Embryophyta</taxon>
        <taxon>Tracheophyta</taxon>
        <taxon>Spermatophyta</taxon>
        <taxon>Magnoliopsida</taxon>
        <taxon>eudicotyledons</taxon>
        <taxon>Gunneridae</taxon>
        <taxon>Pentapetalae</taxon>
        <taxon>asterids</taxon>
        <taxon>Ericales</taxon>
        <taxon>Ericaceae</taxon>
        <taxon>Ericoideae</taxon>
        <taxon>Rhodoreae</taxon>
        <taxon>Rhododendron</taxon>
    </lineage>
</organism>
<dbReference type="EMBL" id="JACTNZ010000009">
    <property type="protein sequence ID" value="KAG5532828.1"/>
    <property type="molecule type" value="Genomic_DNA"/>
</dbReference>
<feature type="region of interest" description="Disordered" evidence="5">
    <location>
        <begin position="533"/>
        <end position="569"/>
    </location>
</feature>
<sequence>MSSLPSPPCPPNSFPYNDTLCACNPGYLYNATAATCQLFRVFGDEWVASSGVDYTLSFPETIFAFDSIKRFTQSQAVFLEATLVLLLSWLAFCFFVRLVKFCFGLQWLTIMFIARDDDQKVVTKRKTELGGAFSMASWILFIGLFATLLFQTISKRTVEVHNVRATNAPDLLSFTNDMEFNITTVSSMSCSHLRGIGTLVIGNPGFIDYRVAPLSSFANYSCLNTTMGPTIVLKCDNCQLLRDYSYISWQFVDLPNSPAAAVGFQFNLSAKNHANRKHLSFVSGMVKNASYSEDKPVTYRGAVPNILKFNLFPRIYHNLHDLKLIQPLFHEFLPGSYYSEISQLQASLQSSNNGLINITLYVDFLSAYVVEVDNQNLLGPVSFLAELGGLYCISIGIFFYFLVQCEYRIKKLRNEDSVMRKLRKYVMYTWGCKTLDDDYSNVRKTCCTTLMIESLPKIGSSVKGRRRNRTDNMSFNRNVNLPSEKKAIKEQIQTQAAQSCVGKSPSNMEGMLSDSRGKPVLESEVYRAVSNGKHEHNASHEGDLPEARATSTTLDSLLPPPPSLELKGGSEISMSDIKKNFDRLYEYNVMLREQLAAAQCMLQSLTTKASSSGEKKQKIALQMVKPDRFAPIDLLPDALSLTFATSDHCTDLWRVVMDEESSSKQLKISLDVEHAKCSICLNVWYDVVTAAPCLHNFCNGCFSEWLRRSQEKHSSVLCPQCRAVVQFVSRNHFLHNIEEDIMQADSSLKRSDEEVALLDSYASIKSPLVISMGRNAHRKRARPARDEDSEDSGVVDLSCPQCGLGCDRAFCGAYWYAQSVTESNSNPVCGPETFKTISERTLTRIPSCAHENNRHEQDMGKTLQDVISDWITKFNNREIGNHRGSMSICDFESKLWAFRNPNLVIQFRDMYLEVGYNFMEITSTFKSIVVYRTRMPLNHAEMMNAGTRICNDCYDKFVSFLLYWFRVSMPRHLLPPDVSQRDDCWYGYACRTQLHSEEHARKRNHVCRPTRGRHM</sequence>
<evidence type="ECO:0000256" key="6">
    <source>
        <dbReference type="SAM" id="Phobius"/>
    </source>
</evidence>
<dbReference type="Pfam" id="PF00097">
    <property type="entry name" value="zf-C3HC4"/>
    <property type="match status" value="1"/>
</dbReference>
<evidence type="ECO:0000313" key="8">
    <source>
        <dbReference type="EMBL" id="KAG5532828.1"/>
    </source>
</evidence>
<dbReference type="GO" id="GO:0008270">
    <property type="term" value="F:zinc ion binding"/>
    <property type="evidence" value="ECO:0007669"/>
    <property type="project" value="UniProtKB-KW"/>
</dbReference>
<feature type="region of interest" description="Disordered" evidence="5">
    <location>
        <begin position="496"/>
        <end position="516"/>
    </location>
</feature>
<dbReference type="Proteomes" id="UP000823749">
    <property type="component" value="Chromosome 9"/>
</dbReference>
<evidence type="ECO:0000256" key="3">
    <source>
        <dbReference type="ARBA" id="ARBA00022833"/>
    </source>
</evidence>
<keyword evidence="6" id="KW-0472">Membrane</keyword>
<keyword evidence="9" id="KW-1185">Reference proteome</keyword>
<protein>
    <recommendedName>
        <fullName evidence="7">RING-type domain-containing protein</fullName>
    </recommendedName>
</protein>
<accession>A0AAV6IYZ3</accession>
<evidence type="ECO:0000259" key="7">
    <source>
        <dbReference type="PROSITE" id="PS50089"/>
    </source>
</evidence>
<keyword evidence="1" id="KW-0479">Metal-binding</keyword>
<feature type="transmembrane region" description="Helical" evidence="6">
    <location>
        <begin position="77"/>
        <end position="99"/>
    </location>
</feature>
<keyword evidence="6" id="KW-1133">Transmembrane helix</keyword>
<name>A0AAV6IYZ3_9ERIC</name>
<dbReference type="SUPFAM" id="SSF57850">
    <property type="entry name" value="RING/U-box"/>
    <property type="match status" value="1"/>
</dbReference>
<keyword evidence="3" id="KW-0862">Zinc</keyword>
<evidence type="ECO:0000256" key="4">
    <source>
        <dbReference type="PROSITE-ProRule" id="PRU00175"/>
    </source>
</evidence>
<keyword evidence="6" id="KW-0812">Transmembrane</keyword>
<dbReference type="PANTHER" id="PTHR37254:SF1">
    <property type="entry name" value="OS01G0100500 PROTEIN"/>
    <property type="match status" value="1"/>
</dbReference>
<dbReference type="InterPro" id="IPR013083">
    <property type="entry name" value="Znf_RING/FYVE/PHD"/>
</dbReference>
<dbReference type="AlphaFoldDB" id="A0AAV6IYZ3"/>
<dbReference type="CDD" id="cd16503">
    <property type="entry name" value="RING-HC_CHFR"/>
    <property type="match status" value="1"/>
</dbReference>
<evidence type="ECO:0000313" key="9">
    <source>
        <dbReference type="Proteomes" id="UP000823749"/>
    </source>
</evidence>
<evidence type="ECO:0000256" key="2">
    <source>
        <dbReference type="ARBA" id="ARBA00022771"/>
    </source>
</evidence>
<feature type="transmembrane region" description="Helical" evidence="6">
    <location>
        <begin position="129"/>
        <end position="150"/>
    </location>
</feature>
<proteinExistence type="predicted"/>
<dbReference type="PANTHER" id="PTHR37254">
    <property type="entry name" value="OS01G0100500 PROTEIN"/>
    <property type="match status" value="1"/>
</dbReference>
<gene>
    <name evidence="8" type="ORF">RHGRI_027197</name>
</gene>
<dbReference type="InterPro" id="IPR001841">
    <property type="entry name" value="Znf_RING"/>
</dbReference>
<dbReference type="InterPro" id="IPR018957">
    <property type="entry name" value="Znf_C3HC4_RING-type"/>
</dbReference>
<evidence type="ECO:0000256" key="1">
    <source>
        <dbReference type="ARBA" id="ARBA00022723"/>
    </source>
</evidence>
<keyword evidence="2 4" id="KW-0863">Zinc-finger</keyword>
<dbReference type="SMART" id="SM00184">
    <property type="entry name" value="RING"/>
    <property type="match status" value="1"/>
</dbReference>
<evidence type="ECO:0000256" key="5">
    <source>
        <dbReference type="SAM" id="MobiDB-lite"/>
    </source>
</evidence>
<dbReference type="PROSITE" id="PS50089">
    <property type="entry name" value="ZF_RING_2"/>
    <property type="match status" value="1"/>
</dbReference>